<dbReference type="InterPro" id="IPR003660">
    <property type="entry name" value="HAMP_dom"/>
</dbReference>
<dbReference type="Gene3D" id="6.10.340.10">
    <property type="match status" value="1"/>
</dbReference>
<keyword evidence="3" id="KW-0807">Transducer</keyword>
<dbReference type="InterPro" id="IPR051310">
    <property type="entry name" value="MCP_chemotaxis"/>
</dbReference>
<evidence type="ECO:0000259" key="6">
    <source>
        <dbReference type="PROSITE" id="PS50885"/>
    </source>
</evidence>
<feature type="domain" description="HAMP" evidence="6">
    <location>
        <begin position="422"/>
        <end position="467"/>
    </location>
</feature>
<dbReference type="PRINTS" id="PR00260">
    <property type="entry name" value="CHEMTRNSDUCR"/>
</dbReference>
<evidence type="ECO:0000313" key="9">
    <source>
        <dbReference type="Proteomes" id="UP000777935"/>
    </source>
</evidence>
<dbReference type="SMART" id="SM00304">
    <property type="entry name" value="HAMP"/>
    <property type="match status" value="3"/>
</dbReference>
<dbReference type="InterPro" id="IPR004090">
    <property type="entry name" value="Chemotax_Me-accpt_rcpt"/>
</dbReference>
<keyword evidence="4" id="KW-0472">Membrane</keyword>
<evidence type="ECO:0000256" key="2">
    <source>
        <dbReference type="ARBA" id="ARBA00029447"/>
    </source>
</evidence>
<evidence type="ECO:0000256" key="3">
    <source>
        <dbReference type="PROSITE-ProRule" id="PRU00284"/>
    </source>
</evidence>
<dbReference type="Gene3D" id="1.20.120.1530">
    <property type="match status" value="1"/>
</dbReference>
<dbReference type="InterPro" id="IPR004089">
    <property type="entry name" value="MCPsignal_dom"/>
</dbReference>
<dbReference type="SUPFAM" id="SSF58104">
    <property type="entry name" value="Methyl-accepting chemotaxis protein (MCP) signaling domain"/>
    <property type="match status" value="1"/>
</dbReference>
<dbReference type="Proteomes" id="UP000777935">
    <property type="component" value="Unassembled WGS sequence"/>
</dbReference>
<dbReference type="Gene3D" id="1.10.287.950">
    <property type="entry name" value="Methyl-accepting chemotaxis protein"/>
    <property type="match status" value="1"/>
</dbReference>
<keyword evidence="9" id="KW-1185">Reference proteome</keyword>
<feature type="domain" description="HBM" evidence="7">
    <location>
        <begin position="44"/>
        <end position="283"/>
    </location>
</feature>
<evidence type="ECO:0000256" key="1">
    <source>
        <dbReference type="ARBA" id="ARBA00022500"/>
    </source>
</evidence>
<sequence length="779" mass="84618">MSNWSISRKISIGMGGLAFLLAIVATIAIISAIMFGSNFTQYRETARQSLMANGIAEDLFEAQIAAITYQKTPSDSVAEVLASNLQEVLETEERARELFAKRPEALKILTDVKSGLDEFQLAFDAARAAQSDRDVLVENMTTKGVEARQNLTQVMESAYTDGDPVAAYYGGVVQQHLLLGRFYVERFLLTNQLDEFEVAQSHLAKASQETSALMAELQDPSRQMLTTNALELIDGYIALSEQVKTKILARNAQYSEMNAMGASALDQVDLVVEAVVAEQNIIGPRVSTIMTDTKLIIIALSVFSLVVASLLTWQIIRQVSSSLNNTVADIDQLADGNLEINITGADKDHELGRIARALEVFRTNAIESRELAAQQKKMEEQRRIEEETRKEEEFKREQAQAVAARIADEERKKAIFQELEAAVSDVVSAAADGDFTKRVDPDAIDTELGALVEKINRLMDNVDNGLEAIGDVTKRLADGDLQTGMVGQFSGTFADLQLNIDEMIVSLTRMISQVMTESEGVSWRSAELNQGAEDLAGRAERAAASLEQTSAAMTEFTASVDTNAKSASRTTEVANTMSSEADHAAGIVNSTIDAMNDIEKAAKEIEDIVDVINDIAFQTNLLSLNASVEAARAGEAGKGFAVVANEVRALAQRSADASGKVQSKIQQSSASVAKGAAAVHETGETLNMMLERIKDVTNNLQEIECSSNEQARAVNEITLALTQLESITQENAAVAEETQANSTMLRDQSIRMQDLIAHFKYSEQNIELSNSAEIVSIAS</sequence>
<dbReference type="Pfam" id="PF00672">
    <property type="entry name" value="HAMP"/>
    <property type="match status" value="1"/>
</dbReference>
<dbReference type="PROSITE" id="PS50885">
    <property type="entry name" value="HAMP"/>
    <property type="match status" value="2"/>
</dbReference>
<organism evidence="8 9">
    <name type="scientific">Parasulfitobacter algicola</name>
    <dbReference type="NCBI Taxonomy" id="2614809"/>
    <lineage>
        <taxon>Bacteria</taxon>
        <taxon>Pseudomonadati</taxon>
        <taxon>Pseudomonadota</taxon>
        <taxon>Alphaproteobacteria</taxon>
        <taxon>Rhodobacterales</taxon>
        <taxon>Roseobacteraceae</taxon>
        <taxon>Parasulfitobacter</taxon>
    </lineage>
</organism>
<evidence type="ECO:0000313" key="8">
    <source>
        <dbReference type="EMBL" id="NSX54716.1"/>
    </source>
</evidence>
<feature type="transmembrane region" description="Helical" evidence="4">
    <location>
        <begin position="295"/>
        <end position="316"/>
    </location>
</feature>
<keyword evidence="4" id="KW-1133">Transmembrane helix</keyword>
<accession>A0ABX2IRS3</accession>
<evidence type="ECO:0000256" key="4">
    <source>
        <dbReference type="SAM" id="Phobius"/>
    </source>
</evidence>
<dbReference type="PROSITE" id="PS51753">
    <property type="entry name" value="HBM"/>
    <property type="match status" value="1"/>
</dbReference>
<dbReference type="SMART" id="SM00283">
    <property type="entry name" value="MA"/>
    <property type="match status" value="1"/>
</dbReference>
<gene>
    <name evidence="8" type="ORF">HRQ87_07850</name>
</gene>
<comment type="similarity">
    <text evidence="2">Belongs to the methyl-accepting chemotaxis (MCP) protein family.</text>
</comment>
<protein>
    <submittedName>
        <fullName evidence="8">HAMP domain-containing protein</fullName>
    </submittedName>
</protein>
<keyword evidence="1" id="KW-0145">Chemotaxis</keyword>
<dbReference type="RefSeq" id="WP_174136996.1">
    <property type="nucleotide sequence ID" value="NZ_JABUFE010000003.1"/>
</dbReference>
<dbReference type="Pfam" id="PF00015">
    <property type="entry name" value="MCPsignal"/>
    <property type="match status" value="1"/>
</dbReference>
<proteinExistence type="inferred from homology"/>
<dbReference type="Pfam" id="PF18947">
    <property type="entry name" value="HAMP_2"/>
    <property type="match status" value="1"/>
</dbReference>
<evidence type="ECO:0000259" key="5">
    <source>
        <dbReference type="PROSITE" id="PS50111"/>
    </source>
</evidence>
<dbReference type="InterPro" id="IPR032255">
    <property type="entry name" value="HBM"/>
</dbReference>
<reference evidence="8 9" key="1">
    <citation type="submission" date="2020-06" db="EMBL/GenBank/DDBJ databases">
        <title>Sulfitobacter algicola sp. nov., isolated from green algae.</title>
        <authorList>
            <person name="Wang C."/>
        </authorList>
    </citation>
    <scope>NUCLEOTIDE SEQUENCE [LARGE SCALE GENOMIC DNA]</scope>
    <source>
        <strain evidence="8 9">1151</strain>
    </source>
</reference>
<dbReference type="SMART" id="SM01358">
    <property type="entry name" value="HBM"/>
    <property type="match status" value="1"/>
</dbReference>
<feature type="transmembrane region" description="Helical" evidence="4">
    <location>
        <begin position="12"/>
        <end position="35"/>
    </location>
</feature>
<feature type="domain" description="HAMP" evidence="6">
    <location>
        <begin position="317"/>
        <end position="370"/>
    </location>
</feature>
<dbReference type="SUPFAM" id="SSF158472">
    <property type="entry name" value="HAMP domain-like"/>
    <property type="match status" value="1"/>
</dbReference>
<dbReference type="PROSITE" id="PS50111">
    <property type="entry name" value="CHEMOTAXIS_TRANSDUC_2"/>
    <property type="match status" value="1"/>
</dbReference>
<dbReference type="PANTHER" id="PTHR43531:SF11">
    <property type="entry name" value="METHYL-ACCEPTING CHEMOTAXIS PROTEIN 3"/>
    <property type="match status" value="1"/>
</dbReference>
<name>A0ABX2IRS3_9RHOB</name>
<evidence type="ECO:0000259" key="7">
    <source>
        <dbReference type="PROSITE" id="PS51753"/>
    </source>
</evidence>
<dbReference type="PANTHER" id="PTHR43531">
    <property type="entry name" value="PROTEIN ICFG"/>
    <property type="match status" value="1"/>
</dbReference>
<feature type="domain" description="Methyl-accepting transducer" evidence="5">
    <location>
        <begin position="517"/>
        <end position="746"/>
    </location>
</feature>
<dbReference type="EMBL" id="JABUFE010000003">
    <property type="protein sequence ID" value="NSX54716.1"/>
    <property type="molecule type" value="Genomic_DNA"/>
</dbReference>
<keyword evidence="4" id="KW-0812">Transmembrane</keyword>
<comment type="caution">
    <text evidence="8">The sequence shown here is derived from an EMBL/GenBank/DDBJ whole genome shotgun (WGS) entry which is preliminary data.</text>
</comment>